<evidence type="ECO:0000313" key="8">
    <source>
        <dbReference type="Proteomes" id="UP000516160"/>
    </source>
</evidence>
<dbReference type="GO" id="GO:0016757">
    <property type="term" value="F:glycosyltransferase activity"/>
    <property type="evidence" value="ECO:0007669"/>
    <property type="project" value="UniProtKB-KW"/>
</dbReference>
<keyword evidence="8" id="KW-1185">Reference proteome</keyword>
<dbReference type="InterPro" id="IPR037820">
    <property type="entry name" value="GH94N_NdvB"/>
</dbReference>
<dbReference type="Gene3D" id="1.50.10.10">
    <property type="match status" value="1"/>
</dbReference>
<dbReference type="InterPro" id="IPR052047">
    <property type="entry name" value="GH94_Enzymes"/>
</dbReference>
<dbReference type="InterPro" id="IPR033432">
    <property type="entry name" value="GH94_catalytic"/>
</dbReference>
<dbReference type="Pfam" id="PF06165">
    <property type="entry name" value="GH94_b-supersand"/>
    <property type="match status" value="2"/>
</dbReference>
<name>A0A7G9W5F9_ALKCA</name>
<dbReference type="RefSeq" id="WP_213167585.1">
    <property type="nucleotide sequence ID" value="NZ_CP058559.1"/>
</dbReference>
<dbReference type="EMBL" id="CP058559">
    <property type="protein sequence ID" value="QNO13921.1"/>
    <property type="molecule type" value="Genomic_DNA"/>
</dbReference>
<dbReference type="GO" id="GO:0005975">
    <property type="term" value="P:carbohydrate metabolic process"/>
    <property type="evidence" value="ECO:0007669"/>
    <property type="project" value="InterPro"/>
</dbReference>
<dbReference type="KEGG" id="acae:HYG86_03620"/>
<organism evidence="7 8">
    <name type="scientific">Alkalicella caledoniensis</name>
    <dbReference type="NCBI Taxonomy" id="2731377"/>
    <lineage>
        <taxon>Bacteria</taxon>
        <taxon>Bacillati</taxon>
        <taxon>Bacillota</taxon>
        <taxon>Clostridia</taxon>
        <taxon>Eubacteriales</taxon>
        <taxon>Proteinivoracaceae</taxon>
        <taxon>Alkalicella</taxon>
    </lineage>
</organism>
<dbReference type="CDD" id="cd11753">
    <property type="entry name" value="GH94N_ChvB_NdvB_2_like"/>
    <property type="match status" value="1"/>
</dbReference>
<dbReference type="Pfam" id="PF17167">
    <property type="entry name" value="Glyco_hydro_94"/>
    <property type="match status" value="1"/>
</dbReference>
<dbReference type="SUPFAM" id="SSF48208">
    <property type="entry name" value="Six-hairpin glycosidases"/>
    <property type="match status" value="1"/>
</dbReference>
<gene>
    <name evidence="7" type="ORF">HYG86_03620</name>
</gene>
<feature type="domain" description="Glycosyl hydrolase 94 supersandwich" evidence="4">
    <location>
        <begin position="1562"/>
        <end position="1836"/>
    </location>
</feature>
<protein>
    <submittedName>
        <fullName evidence="7">Glycosyl transferase</fullName>
    </submittedName>
</protein>
<evidence type="ECO:0000256" key="3">
    <source>
        <dbReference type="SAM" id="Phobius"/>
    </source>
</evidence>
<dbReference type="PANTHER" id="PTHR37469:SF2">
    <property type="entry name" value="CELLOBIONIC ACID PHOSPHORYLASE"/>
    <property type="match status" value="1"/>
</dbReference>
<feature type="transmembrane region" description="Helical" evidence="3">
    <location>
        <begin position="392"/>
        <end position="415"/>
    </location>
</feature>
<feature type="transmembrane region" description="Helical" evidence="3">
    <location>
        <begin position="931"/>
        <end position="961"/>
    </location>
</feature>
<accession>A0A7G9W5F9</accession>
<dbReference type="GO" id="GO:0030246">
    <property type="term" value="F:carbohydrate binding"/>
    <property type="evidence" value="ECO:0007669"/>
    <property type="project" value="InterPro"/>
</dbReference>
<dbReference type="InterPro" id="IPR037018">
    <property type="entry name" value="GH65_N"/>
</dbReference>
<proteinExistence type="predicted"/>
<evidence type="ECO:0000259" key="6">
    <source>
        <dbReference type="Pfam" id="PF17167"/>
    </source>
</evidence>
<evidence type="ECO:0000256" key="2">
    <source>
        <dbReference type="ARBA" id="ARBA00022679"/>
    </source>
</evidence>
<dbReference type="Gene3D" id="2.60.420.10">
    <property type="entry name" value="Maltose phosphorylase, domain 3"/>
    <property type="match status" value="1"/>
</dbReference>
<feature type="transmembrane region" description="Helical" evidence="3">
    <location>
        <begin position="421"/>
        <end position="448"/>
    </location>
</feature>
<keyword evidence="3" id="KW-0812">Transmembrane</keyword>
<dbReference type="SMART" id="SM01068">
    <property type="entry name" value="CBM_X"/>
    <property type="match status" value="2"/>
</dbReference>
<reference evidence="7 8" key="1">
    <citation type="submission" date="2020-07" db="EMBL/GenBank/DDBJ databases">
        <title>Alkalicella. sp. LB2 genome.</title>
        <authorList>
            <person name="Postec A."/>
            <person name="Quemeneur M."/>
        </authorList>
    </citation>
    <scope>NUCLEOTIDE SEQUENCE [LARGE SCALE GENOMIC DNA]</scope>
    <source>
        <strain evidence="7 8">LB2</strain>
    </source>
</reference>
<dbReference type="PANTHER" id="PTHR37469">
    <property type="entry name" value="CELLOBIONIC ACID PHOSPHORYLASE-RELATED"/>
    <property type="match status" value="1"/>
</dbReference>
<feature type="domain" description="Glycosyl hydrolase 94 catalytic" evidence="6">
    <location>
        <begin position="2342"/>
        <end position="2767"/>
    </location>
</feature>
<evidence type="ECO:0000259" key="4">
    <source>
        <dbReference type="Pfam" id="PF06165"/>
    </source>
</evidence>
<feature type="domain" description="Glycosyl hydrolase 94 supersandwich" evidence="4">
    <location>
        <begin position="2060"/>
        <end position="2327"/>
    </location>
</feature>
<dbReference type="InterPro" id="IPR011013">
    <property type="entry name" value="Gal_mutarotase_sf_dom"/>
</dbReference>
<dbReference type="CDD" id="cd11756">
    <property type="entry name" value="GH94N_ChvB_NdvB_1_like"/>
    <property type="match status" value="1"/>
</dbReference>
<dbReference type="Gene3D" id="1.50.10.140">
    <property type="match status" value="2"/>
</dbReference>
<evidence type="ECO:0000256" key="1">
    <source>
        <dbReference type="ARBA" id="ARBA00022676"/>
    </source>
</evidence>
<sequence>MSLAKKELELLNIDSLKDVLLSQEELEYHAKELARQHSTYEEPLPIKPLVRRLDENFETIVKVYKRMSKDAKEKKPLSPASEWLLDNFYKVEEQVKDVRLSLLKDRFMKLYTIRRGLYKGYPRVYAIILDYISHTDGNIEEESLIKFIKSYQTQRVLSIAEIWSISLMARIALVKNISLICEKIYTNQGYWQLAEDLAEKEPNEIIKYLKENLEYSENINSSFVEHLLRQLRRAETETGDVVSYLSKKLSEVNTSIKEIIEFEHHDQATRKISIGNSIISLNTVSTLDWNDVFESINIVEKTLSKDPLNIYKLMDFESRDYYRIQVEKLSILTKRSETKVAQMALDLANKYYQQGNREKKAHVGYYLLDKGKEELLSSLDRKNLYKPTDKTLGYYLTPILLIAILFPLATGFLIGTITNNILIGATLTMLLVIPFSDVAVHLVNYIMLKINPPKMLPRLEMKTGIPKDSSTFVVVPTLLPSESRVQELLDQLEVHYQGNKEENLYFALVGDFKDSKQEKEKGDNRLIEIALKGIKDLNKRYPTASGDNRFYFFLRKRQFSEKQKRWMGWERKRGALQELNNLFLGDQKTSYYITSSSPPQNIKYILTLDADTNLPIETAKKMVGIISHPLNRPVFDEEKGIVTEGHGLIQPRISVDLESANKTLFTKIYAGQGGIDPYTTASSDIYQDLFSEGIFTGKGIYDIRTFSRALHNSMPENAILSHDLLEGSYLRAGLVTDVELVDGYPAKFSSYSMRLHRWVRGDWQLAPWLFSKVKTRENKKEKNPLSALSKWKIADNLRRSLVPVLVFSLISLCMIFLDNHVWIPILLGLLTLFFPAILNTFEYFKVGQNQVGYVKNNVRKFYGVTALWYQVLLNFVFLPYQSYMLADAICRTLYRVCFSKRKMLEWVTAADAEKNLQNDLGSYIKRMKSGIFLTMIVLGATLIITAANTFWALPICVVWLFAPFAAYKTSQGIKRDKYKLTDHDTENLRRIARKTWGYYDDFGNAFNNYLPPDNYQVYPPRGIAQRTSPTNIGCMFMGILAAKDFGYITHGDTLIRVNNTLDTVDRLETWKGHLYNWYETSTLEVLRPSYVSTVDNGNFISYLITLKEGLKDLSNDKIFTYNNILGIRDTAVLANAEHDIKHLFNVKQSDIDPREYKEIIQGLLGTEEEGLWQQKYNESLVGFKEEVTQLLPDTLFEDYSEYKKIHESLQQLNKSISLSHLKEIYKDIITQIVKIEKNKQDEKLVTLKESAQRTIVKIYDLEQQRDSLVQRIDSIIENTDFRHLYDKKRNLFSIGYNVEEERLTNSYYDLLASEARTTSYIAIAKGEIPKKHWFKLGRGLTVVEGFRSLVSWTGTMFEYFMPNLLMKNYTHTLMEESYKGVVMAQKKYGEKRKNPWGVSESGYYTFDMLLNYQYRAFGIPDLGLKRGLSNDMVVSPYSTILGISIDPKGSLDNLTSLIEQGLEGTYGLYEAVDYTPARVLVHGSDKKIVKSFMAHHQGMILMALDNFLNDNILQKRFHGNPLIRAGELLLQEKIPLRAIVTKEFKEVEDTVPIYTEKPQELVRKYEGIEPVLPKCHILSNGRYSVMITERGGGYSKCNDIQITRWREDSILGKHGTYIIIKKANSDKVWSNTFEPLLDEGDSYKVKFYQDKVEYQRYDENITTKTEVTISSEDNVEIRKVTLSNHETTEVTLEITSFMETVLGNHAADLAHPTFSNLFVRTEYLSEYETLLASRRPREEGKDTNWGFHSVSINGNSIGVTQYETMRGNFIGRGNTLKSADALYKPLSNSAGIVLDPILSLRKTVRIPAGQSIIIHFVTGVGEDRQEAIELSKKYKDEQTVERGFELAYTKSQVEMAYLDIKPKELKVYQDMISSLIYQSPTKEKYRDIISNNKKNQSALWSYGISGDLPIVLLSIKKTEDIDVFQNLLKAHEYWSAKGLKVDFVVLNEDENSYLQPLQRMLNDIIATSHGKHILDVPGGVFIKNGGQIPQEDKTLLYTVAKIIIHADGGPLSKQIESPIIEQEKPPMEFKQKDESYQSYDEPLNTEFYNGYGGFSHDGLEYIIRLKEGKKTPAPWINVISNEKFGFQVSESGAGFTWAENSRENKLTPWSNDPVSDPPEEVIYIRDDETGKLFTPTALPIRENNSYTVKHGMGYSIFSHDSYGIHQELTMFVPRNDSVKVNLLKLKNNSKEARKLTLTYYMRPVMGVNEQMTKNYISTSFEEGADAMIVRNPYSIDFPNRATYVTTSERVLSYTGSRREFIGEKEMDNPQALKYRSLSNKVGGGLDPCVALQVNIELKPLAEKEISFVMGHVKEEEGHLGDILPKYKSLANCNTELKQVKRFWKEVLTKIQVDTPDKSMDYMLNGWLLYQTLACRVWARSAFYQSGGAYGYRDQLQDTMNVVYNLPEATRKQILLHCEHQFVEGDVQHWWHPGAGDKGIRTRFSDDLLWLPLVTADYVKNTGDFDLLNEETHFLEDEPLGKEDERYGIPRISTEKATVYEHCIRAIERGLRFGENGIPLMGSGDWNDGMSTVGNKGKGESIWLGWFIHKILKDFLPILKHMGDEERGIRYIKVAEEIAENIEKNAWDGEWYLRAFYDDGSPLGSSKNTECIIDSLGQTWSIISGGGKNKERIDKAMESVEKYLVKRDQGLIQLFTPPFDNSDQKPGYIKGYVPGVRENGGQYTHAAIWVINAYAMYGDGDKAWELYNMVNPINHSRTPIESNTYKVEPYVLAADVYAVSPHVGRGGWTWYTGAAGWMYRVGIEHILGLKTYGDKLMFNPCIPKEWNKYHISYVHGNTPYQITIRNPKGINKGVDEIYVDGEKVDKEINMVDDGVEHVVEVIMG</sequence>
<dbReference type="Gene3D" id="2.70.98.40">
    <property type="entry name" value="Glycoside hydrolase, family 65, N-terminal domain"/>
    <property type="match status" value="2"/>
</dbReference>
<keyword evidence="3" id="KW-0472">Membrane</keyword>
<feature type="transmembrane region" description="Helical" evidence="3">
    <location>
        <begin position="823"/>
        <end position="841"/>
    </location>
</feature>
<dbReference type="InterPro" id="IPR010383">
    <property type="entry name" value="Glyco_hydrolase_94_b-supersand"/>
</dbReference>
<dbReference type="SUPFAM" id="SSF74650">
    <property type="entry name" value="Galactose mutarotase-like"/>
    <property type="match status" value="2"/>
</dbReference>
<keyword evidence="2 7" id="KW-0808">Transferase</keyword>
<dbReference type="Proteomes" id="UP000516160">
    <property type="component" value="Chromosome"/>
</dbReference>
<dbReference type="InterPro" id="IPR037824">
    <property type="entry name" value="GH94N_2_NdvB"/>
</dbReference>
<keyword evidence="1" id="KW-0328">Glycosyltransferase</keyword>
<keyword evidence="3" id="KW-1133">Transmembrane helix</keyword>
<evidence type="ECO:0000259" key="5">
    <source>
        <dbReference type="Pfam" id="PF10091"/>
    </source>
</evidence>
<feature type="transmembrane region" description="Helical" evidence="3">
    <location>
        <begin position="800"/>
        <end position="817"/>
    </location>
</feature>
<dbReference type="InterPro" id="IPR012341">
    <property type="entry name" value="6hp_glycosidase-like_sf"/>
</dbReference>
<feature type="domain" description="Glycoamylase-like" evidence="5">
    <location>
        <begin position="1307"/>
        <end position="1520"/>
    </location>
</feature>
<evidence type="ECO:0000313" key="7">
    <source>
        <dbReference type="EMBL" id="QNO13921.1"/>
    </source>
</evidence>
<dbReference type="InterPro" id="IPR008928">
    <property type="entry name" value="6-hairpin_glycosidase_sf"/>
</dbReference>
<dbReference type="InterPro" id="IPR019282">
    <property type="entry name" value="Glycoamylase-like_cons_dom"/>
</dbReference>
<dbReference type="Pfam" id="PF10091">
    <property type="entry name" value="Glycoamylase"/>
    <property type="match status" value="1"/>
</dbReference>